<dbReference type="RefSeq" id="WP_235843077.1">
    <property type="nucleotide sequence ID" value="NZ_JARTFQ010000004.1"/>
</dbReference>
<comment type="function">
    <text evidence="5">Involved in the third step of the chorismate pathway, which leads to the biosynthesis of aromatic amino acids. Catalyzes the cis-dehydration of 3-dehydroquinate (DHQ) and introduces the first double bond of the aromatic ring to yield 3-dehydroshikimate.</text>
</comment>
<dbReference type="EMBL" id="JARTFS010000013">
    <property type="protein sequence ID" value="MED4403068.1"/>
    <property type="molecule type" value="Genomic_DNA"/>
</dbReference>
<sequence>MFEQKPLICTPLTGKNTEEIIKELIAIVQKQPDLIEWRVDFFEQIAETDKVLFTAEQIFKNSTGIPLLFTIRSHKEGGESIPLAENEKVDLLCAVCETEFFELVDYEASNEIEYIKRLRDVSKQNGKKLILSYHNFDCTPDKSEILNRLQIAESYGADIAKAAVMPKDEKDVLALLEATKDAEASLNIPIITMSMGQLGAISRMLGWMYGSSVTFAVGEKSSAPGQLPIEKLRKVIDLVKETVSEN</sequence>
<evidence type="ECO:0000256" key="2">
    <source>
        <dbReference type="ARBA" id="ARBA00023141"/>
    </source>
</evidence>
<evidence type="ECO:0000256" key="5">
    <source>
        <dbReference type="HAMAP-Rule" id="MF_00214"/>
    </source>
</evidence>
<evidence type="ECO:0000313" key="7">
    <source>
        <dbReference type="Proteomes" id="UP001342826"/>
    </source>
</evidence>
<dbReference type="NCBIfam" id="TIGR01093">
    <property type="entry name" value="aroD"/>
    <property type="match status" value="1"/>
</dbReference>
<proteinExistence type="inferred from homology"/>
<comment type="catalytic activity">
    <reaction evidence="1 5">
        <text>3-dehydroquinate = 3-dehydroshikimate + H2O</text>
        <dbReference type="Rhea" id="RHEA:21096"/>
        <dbReference type="ChEBI" id="CHEBI:15377"/>
        <dbReference type="ChEBI" id="CHEBI:16630"/>
        <dbReference type="ChEBI" id="CHEBI:32364"/>
        <dbReference type="EC" id="4.2.1.10"/>
    </reaction>
</comment>
<feature type="binding site" evidence="5">
    <location>
        <begin position="36"/>
        <end position="38"/>
    </location>
    <ligand>
        <name>3-dehydroquinate</name>
        <dbReference type="ChEBI" id="CHEBI:32364"/>
    </ligand>
</feature>
<dbReference type="Pfam" id="PF01487">
    <property type="entry name" value="DHquinase_I"/>
    <property type="match status" value="1"/>
</dbReference>
<dbReference type="CDD" id="cd00502">
    <property type="entry name" value="DHQase_I"/>
    <property type="match status" value="1"/>
</dbReference>
<evidence type="ECO:0000256" key="1">
    <source>
        <dbReference type="ARBA" id="ARBA00001864"/>
    </source>
</evidence>
<feature type="binding site" evidence="5">
    <location>
        <position position="226"/>
    </location>
    <ligand>
        <name>3-dehydroquinate</name>
        <dbReference type="ChEBI" id="CHEBI:32364"/>
    </ligand>
</feature>
<evidence type="ECO:0000313" key="6">
    <source>
        <dbReference type="EMBL" id="MED4403068.1"/>
    </source>
</evidence>
<dbReference type="InterPro" id="IPR050146">
    <property type="entry name" value="Type-I_3-dehydroquinase"/>
</dbReference>
<dbReference type="PANTHER" id="PTHR43699:SF1">
    <property type="entry name" value="3-DEHYDROQUINATE DEHYDRATASE"/>
    <property type="match status" value="1"/>
</dbReference>
<comment type="caution">
    <text evidence="5">Lacks conserved residue(s) required for the propagation of feature annotation.</text>
</comment>
<feature type="binding site" evidence="5">
    <location>
        <position position="72"/>
    </location>
    <ligand>
        <name>3-dehydroquinate</name>
        <dbReference type="ChEBI" id="CHEBI:32364"/>
    </ligand>
</feature>
<dbReference type="GeneID" id="301142983"/>
<dbReference type="GO" id="GO:0003855">
    <property type="term" value="F:3-dehydroquinate dehydratase activity"/>
    <property type="evidence" value="ECO:0007669"/>
    <property type="project" value="UniProtKB-EC"/>
</dbReference>
<accession>A0ABU6P2D4</accession>
<dbReference type="InterPro" id="IPR001381">
    <property type="entry name" value="DHquinase_I"/>
</dbReference>
<evidence type="ECO:0000256" key="3">
    <source>
        <dbReference type="ARBA" id="ARBA00023239"/>
    </source>
</evidence>
<reference evidence="6 7" key="1">
    <citation type="submission" date="2023-03" db="EMBL/GenBank/DDBJ databases">
        <title>Bacillus Genome Sequencing.</title>
        <authorList>
            <person name="Dunlap C."/>
        </authorList>
    </citation>
    <scope>NUCLEOTIDE SEQUENCE [LARGE SCALE GENOMIC DNA]</scope>
    <source>
        <strain evidence="6 7">NRS-1717</strain>
    </source>
</reference>
<dbReference type="Proteomes" id="UP001342826">
    <property type="component" value="Unassembled WGS sequence"/>
</dbReference>
<dbReference type="InterPro" id="IPR013785">
    <property type="entry name" value="Aldolase_TIM"/>
</dbReference>
<comment type="pathway">
    <text evidence="5">Metabolic intermediate biosynthesis; chorismate biosynthesis; chorismate from D-erythrose 4-phosphate and phosphoenolpyruvate: step 3/7.</text>
</comment>
<dbReference type="EC" id="4.2.1.10" evidence="5"/>
<dbReference type="Gene3D" id="3.20.20.70">
    <property type="entry name" value="Aldolase class I"/>
    <property type="match status" value="1"/>
</dbReference>
<feature type="binding site" evidence="5">
    <location>
        <position position="222"/>
    </location>
    <ligand>
        <name>3-dehydroquinate</name>
        <dbReference type="ChEBI" id="CHEBI:32364"/>
    </ligand>
</feature>
<keyword evidence="5" id="KW-0028">Amino-acid biosynthesis</keyword>
<evidence type="ECO:0000256" key="4">
    <source>
        <dbReference type="ARBA" id="ARBA00023270"/>
    </source>
</evidence>
<dbReference type="SUPFAM" id="SSF51569">
    <property type="entry name" value="Aldolase"/>
    <property type="match status" value="1"/>
</dbReference>
<keyword evidence="3 5" id="KW-0456">Lyase</keyword>
<comment type="caution">
    <text evidence="6">The sequence shown here is derived from an EMBL/GenBank/DDBJ whole genome shotgun (WGS) entry which is preliminary data.</text>
</comment>
<organism evidence="6 7">
    <name type="scientific">Metabacillus fastidiosus</name>
    <dbReference type="NCBI Taxonomy" id="1458"/>
    <lineage>
        <taxon>Bacteria</taxon>
        <taxon>Bacillati</taxon>
        <taxon>Bacillota</taxon>
        <taxon>Bacilli</taxon>
        <taxon>Bacillales</taxon>
        <taxon>Bacillaceae</taxon>
        <taxon>Metabacillus</taxon>
    </lineage>
</organism>
<feature type="active site" description="Proton donor/acceptor" evidence="5">
    <location>
        <position position="134"/>
    </location>
</feature>
<keyword evidence="7" id="KW-1185">Reference proteome</keyword>
<name>A0ABU6P2D4_9BACI</name>
<feature type="binding site" evidence="5">
    <location>
        <position position="203"/>
    </location>
    <ligand>
        <name>3-dehydroquinate</name>
        <dbReference type="ChEBI" id="CHEBI:32364"/>
    </ligand>
</feature>
<keyword evidence="4 5" id="KW-0704">Schiff base</keyword>
<dbReference type="PANTHER" id="PTHR43699">
    <property type="entry name" value="3-DEHYDROQUINATE DEHYDRATASE"/>
    <property type="match status" value="1"/>
</dbReference>
<comment type="subunit">
    <text evidence="5">Homodimer.</text>
</comment>
<gene>
    <name evidence="5 6" type="primary">aroD</name>
    <name evidence="6" type="ORF">P9271_17310</name>
</gene>
<keyword evidence="2 5" id="KW-0057">Aromatic amino acid biosynthesis</keyword>
<feature type="active site" description="Schiff-base intermediate with substrate" evidence="5">
    <location>
        <position position="161"/>
    </location>
</feature>
<dbReference type="HAMAP" id="MF_00214">
    <property type="entry name" value="AroD"/>
    <property type="match status" value="1"/>
</dbReference>
<protein>
    <recommendedName>
        <fullName evidence="5">3-dehydroquinate dehydratase</fullName>
        <shortName evidence="5">3-dehydroquinase</shortName>
        <ecNumber evidence="5">4.2.1.10</ecNumber>
    </recommendedName>
    <alternativeName>
        <fullName evidence="5">Type I DHQase</fullName>
    </alternativeName>
    <alternativeName>
        <fullName evidence="5">Type I dehydroquinase</fullName>
        <shortName evidence="5">DHQ1</shortName>
    </alternativeName>
</protein>
<comment type="similarity">
    <text evidence="5">Belongs to the type-I 3-dehydroquinase family.</text>
</comment>